<comment type="caution">
    <text evidence="4">The sequence shown here is derived from an EMBL/GenBank/DDBJ whole genome shotgun (WGS) entry which is preliminary data.</text>
</comment>
<keyword evidence="3" id="KW-0496">Mitochondrion</keyword>
<evidence type="ECO:0000313" key="5">
    <source>
        <dbReference type="Proteomes" id="UP001623330"/>
    </source>
</evidence>
<evidence type="ECO:0000256" key="1">
    <source>
        <dbReference type="ARBA" id="ARBA00007347"/>
    </source>
</evidence>
<evidence type="ECO:0000256" key="2">
    <source>
        <dbReference type="ARBA" id="ARBA00023157"/>
    </source>
</evidence>
<keyword evidence="3" id="KW-0472">Membrane</keyword>
<accession>A0ABR4NMP7</accession>
<keyword evidence="5" id="KW-1185">Reference proteome</keyword>
<gene>
    <name evidence="4" type="ORF">RNJ44_02101</name>
</gene>
<dbReference type="PROSITE" id="PS51808">
    <property type="entry name" value="CHCH"/>
    <property type="match status" value="1"/>
</dbReference>
<keyword evidence="3" id="KW-0999">Mitochondrion inner membrane</keyword>
<keyword evidence="2" id="KW-1015">Disulfide bond</keyword>
<dbReference type="Pfam" id="PF08583">
    <property type="entry name" value="Cmc1"/>
    <property type="match status" value="1"/>
</dbReference>
<dbReference type="Proteomes" id="UP001623330">
    <property type="component" value="Unassembled WGS sequence"/>
</dbReference>
<dbReference type="InterPro" id="IPR013892">
    <property type="entry name" value="Cyt_c_biogenesis_Cmc1-like"/>
</dbReference>
<protein>
    <recommendedName>
        <fullName evidence="3">COX assembly mitochondrial protein</fullName>
    </recommendedName>
</protein>
<proteinExistence type="inferred from homology"/>
<reference evidence="4 5" key="1">
    <citation type="submission" date="2024-05" db="EMBL/GenBank/DDBJ databases">
        <title>Long read based assembly of the Candida bracarensis genome reveals expanded adhesin content.</title>
        <authorList>
            <person name="Marcet-Houben M."/>
            <person name="Ksiezopolska E."/>
            <person name="Gabaldon T."/>
        </authorList>
    </citation>
    <scope>NUCLEOTIDE SEQUENCE [LARGE SCALE GENOMIC DNA]</scope>
    <source>
        <strain evidence="4 5">CBM6</strain>
    </source>
</reference>
<comment type="subcellular location">
    <subcellularLocation>
        <location evidence="3">Mitochondrion inner membrane</location>
    </subcellularLocation>
</comment>
<evidence type="ECO:0000256" key="3">
    <source>
        <dbReference type="RuleBase" id="RU364104"/>
    </source>
</evidence>
<evidence type="ECO:0000313" key="4">
    <source>
        <dbReference type="EMBL" id="KAL3229014.1"/>
    </source>
</evidence>
<keyword evidence="3" id="KW-0143">Chaperone</keyword>
<sequence length="106" mass="12490">MSEVDREGRRVPLWVLNAKEEKEARVNLKNMAYEQCGEFVKAMADCAKQNGLRVFPACDKQKEKMGECLLFYQTDPKYLDHERDMIVQKRIARLEEQVKKQQQSSH</sequence>
<organism evidence="4 5">
    <name type="scientific">Nakaseomyces bracarensis</name>
    <dbReference type="NCBI Taxonomy" id="273131"/>
    <lineage>
        <taxon>Eukaryota</taxon>
        <taxon>Fungi</taxon>
        <taxon>Dikarya</taxon>
        <taxon>Ascomycota</taxon>
        <taxon>Saccharomycotina</taxon>
        <taxon>Saccharomycetes</taxon>
        <taxon>Saccharomycetales</taxon>
        <taxon>Saccharomycetaceae</taxon>
        <taxon>Nakaseomyces</taxon>
    </lineage>
</organism>
<comment type="function">
    <text evidence="3">Required for mitochondrial cytochrome c oxidase (COX) assembly and respiration.</text>
</comment>
<name>A0ABR4NMP7_9SACH</name>
<dbReference type="EMBL" id="JBEVYD010000012">
    <property type="protein sequence ID" value="KAL3229014.1"/>
    <property type="molecule type" value="Genomic_DNA"/>
</dbReference>
<comment type="similarity">
    <text evidence="1 3">Belongs to the CMC family.</text>
</comment>